<dbReference type="EMBL" id="UGQS01000002">
    <property type="protein sequence ID" value="STZ77151.1"/>
    <property type="molecule type" value="Genomic_DNA"/>
</dbReference>
<dbReference type="InterPro" id="IPR010656">
    <property type="entry name" value="DctM"/>
</dbReference>
<dbReference type="PIRSF" id="PIRSF006066">
    <property type="entry name" value="HI0050"/>
    <property type="match status" value="1"/>
</dbReference>
<keyword evidence="7" id="KW-0813">Transport</keyword>
<evidence type="ECO:0000259" key="8">
    <source>
        <dbReference type="Pfam" id="PF06808"/>
    </source>
</evidence>
<dbReference type="Pfam" id="PF06808">
    <property type="entry name" value="DctM"/>
    <property type="match status" value="1"/>
</dbReference>
<feature type="transmembrane region" description="Helical" evidence="7">
    <location>
        <begin position="133"/>
        <end position="159"/>
    </location>
</feature>
<evidence type="ECO:0000256" key="3">
    <source>
        <dbReference type="ARBA" id="ARBA00022519"/>
    </source>
</evidence>
<keyword evidence="5 7" id="KW-1133">Transmembrane helix</keyword>
<organism evidence="9 10">
    <name type="scientific">Bergeriella denitrificans</name>
    <name type="common">Neisseria denitrificans</name>
    <dbReference type="NCBI Taxonomy" id="494"/>
    <lineage>
        <taxon>Bacteria</taxon>
        <taxon>Pseudomonadati</taxon>
        <taxon>Pseudomonadota</taxon>
        <taxon>Betaproteobacteria</taxon>
        <taxon>Neisseriales</taxon>
        <taxon>Neisseriaceae</taxon>
        <taxon>Bergeriella</taxon>
    </lineage>
</organism>
<evidence type="ECO:0000256" key="5">
    <source>
        <dbReference type="ARBA" id="ARBA00022989"/>
    </source>
</evidence>
<evidence type="ECO:0000256" key="2">
    <source>
        <dbReference type="ARBA" id="ARBA00022475"/>
    </source>
</evidence>
<evidence type="ECO:0000256" key="7">
    <source>
        <dbReference type="RuleBase" id="RU369079"/>
    </source>
</evidence>
<feature type="transmembrane region" description="Helical" evidence="7">
    <location>
        <begin position="355"/>
        <end position="375"/>
    </location>
</feature>
<comment type="caution">
    <text evidence="7">Lacks conserved residue(s) required for the propagation of feature annotation.</text>
</comment>
<keyword evidence="10" id="KW-1185">Reference proteome</keyword>
<keyword evidence="4 7" id="KW-0812">Transmembrane</keyword>
<proteinExistence type="inferred from homology"/>
<name>A0A378UKX5_BERDE</name>
<evidence type="ECO:0000313" key="9">
    <source>
        <dbReference type="EMBL" id="STZ77151.1"/>
    </source>
</evidence>
<comment type="subcellular location">
    <subcellularLocation>
        <location evidence="1 7">Cell inner membrane</location>
        <topology evidence="1 7">Multi-pass membrane protein</topology>
    </subcellularLocation>
</comment>
<evidence type="ECO:0000313" key="10">
    <source>
        <dbReference type="Proteomes" id="UP000254651"/>
    </source>
</evidence>
<feature type="transmembrane region" description="Helical" evidence="7">
    <location>
        <begin position="268"/>
        <end position="293"/>
    </location>
</feature>
<dbReference type="GO" id="GO:0005886">
    <property type="term" value="C:plasma membrane"/>
    <property type="evidence" value="ECO:0007669"/>
    <property type="project" value="UniProtKB-SubCell"/>
</dbReference>
<comment type="similarity">
    <text evidence="7">Belongs to the TRAP transporter large permease family.</text>
</comment>
<feature type="transmembrane region" description="Helical" evidence="7">
    <location>
        <begin position="213"/>
        <end position="235"/>
    </location>
</feature>
<keyword evidence="2" id="KW-1003">Cell membrane</keyword>
<feature type="transmembrane region" description="Helical" evidence="7">
    <location>
        <begin position="313"/>
        <end position="343"/>
    </location>
</feature>
<dbReference type="InterPro" id="IPR004681">
    <property type="entry name" value="TRAP_DctM"/>
</dbReference>
<evidence type="ECO:0000256" key="1">
    <source>
        <dbReference type="ARBA" id="ARBA00004429"/>
    </source>
</evidence>
<feature type="domain" description="TRAP C4-dicarboxylate transport system permease DctM subunit" evidence="8">
    <location>
        <begin position="5"/>
        <end position="416"/>
    </location>
</feature>
<comment type="subunit">
    <text evidence="7">The complex comprises the extracytoplasmic solute receptor protein and the two transmembrane proteins.</text>
</comment>
<keyword evidence="6 7" id="KW-0472">Membrane</keyword>
<gene>
    <name evidence="9" type="primary">siaT_2</name>
    <name evidence="9" type="ORF">NCTC10295_01958</name>
</gene>
<comment type="function">
    <text evidence="7">Part of the tripartite ATP-independent periplasmic (TRAP) transport system.</text>
</comment>
<evidence type="ECO:0000256" key="6">
    <source>
        <dbReference type="ARBA" id="ARBA00023136"/>
    </source>
</evidence>
<dbReference type="PANTHER" id="PTHR33362">
    <property type="entry name" value="SIALIC ACID TRAP TRANSPORTER PERMEASE PROTEIN SIAT-RELATED"/>
    <property type="match status" value="1"/>
</dbReference>
<dbReference type="PANTHER" id="PTHR33362:SF2">
    <property type="entry name" value="TRAP TRANSPORTER LARGE PERMEASE PROTEIN"/>
    <property type="match status" value="1"/>
</dbReference>
<dbReference type="NCBIfam" id="TIGR00786">
    <property type="entry name" value="dctM"/>
    <property type="match status" value="1"/>
</dbReference>
<dbReference type="GO" id="GO:0022857">
    <property type="term" value="F:transmembrane transporter activity"/>
    <property type="evidence" value="ECO:0007669"/>
    <property type="project" value="UniProtKB-UniRule"/>
</dbReference>
<sequence>MLTLTVFLILLLAGLPVYAAILCAALLFMVSGGQAVLVSSAPLQLFNSLETGSLLAIPLFVLVGEIMNKGGLTQRLIAVTELFVGRLKGGLAYTNLATNALAASILGSAVAQIGVMSRVMIPPMEKQGYDKAFASAVTVSGGLLGPIFPPSMLMIIYSVVAVQPIIPLFIAGVVPATLIFFGLCAVVFGFSLAGKHIPAASVRAADGVPVRKILFDGLLPGMIPCVIIVGIAAGIMTPTEAGAVASLIAFVLCFAYREIRIRDLFDIFLSVCTLTATICGLIAAASLLSWALTFQGVPDQVVALITSLTDSPFWFMLAVAAVLIFLGMFLESISALIVLVPILMPVVKQLGVDPVQFGVVCAIATAIGVLTPPVGPGLFVVMAQTRVKMSALVKQLVPFLAVVLAVLVLLAAVPELSTWLPKLVLSK</sequence>
<keyword evidence="3 7" id="KW-0997">Cell inner membrane</keyword>
<dbReference type="Proteomes" id="UP000254651">
    <property type="component" value="Unassembled WGS sequence"/>
</dbReference>
<evidence type="ECO:0000256" key="4">
    <source>
        <dbReference type="ARBA" id="ARBA00022692"/>
    </source>
</evidence>
<accession>A0A378UKX5</accession>
<feature type="transmembrane region" description="Helical" evidence="7">
    <location>
        <begin position="395"/>
        <end position="413"/>
    </location>
</feature>
<protein>
    <recommendedName>
        <fullName evidence="7">TRAP transporter large permease protein</fullName>
    </recommendedName>
</protein>
<feature type="transmembrane region" description="Helical" evidence="7">
    <location>
        <begin position="43"/>
        <end position="64"/>
    </location>
</feature>
<feature type="transmembrane region" description="Helical" evidence="7">
    <location>
        <begin position="165"/>
        <end position="192"/>
    </location>
</feature>
<dbReference type="RefSeq" id="WP_066078062.1">
    <property type="nucleotide sequence ID" value="NZ_CP181246.1"/>
</dbReference>
<reference evidence="9 10" key="1">
    <citation type="submission" date="2018-06" db="EMBL/GenBank/DDBJ databases">
        <authorList>
            <consortium name="Pathogen Informatics"/>
            <person name="Doyle S."/>
        </authorList>
    </citation>
    <scope>NUCLEOTIDE SEQUENCE [LARGE SCALE GENOMIC DNA]</scope>
    <source>
        <strain evidence="9 10">NCTC10295</strain>
    </source>
</reference>
<dbReference type="AlphaFoldDB" id="A0A378UKX5"/>
<feature type="transmembrane region" description="Helical" evidence="7">
    <location>
        <begin position="241"/>
        <end position="256"/>
    </location>
</feature>